<protein>
    <submittedName>
        <fullName evidence="2">Uncharacterized protein</fullName>
    </submittedName>
</protein>
<dbReference type="RefSeq" id="WP_289235721.1">
    <property type="nucleotide sequence ID" value="NZ_CP117835.1"/>
</dbReference>
<proteinExistence type="predicted"/>
<keyword evidence="1" id="KW-1133">Transmembrane helix</keyword>
<evidence type="ECO:0000256" key="1">
    <source>
        <dbReference type="SAM" id="Phobius"/>
    </source>
</evidence>
<accession>A0AAJ2NQD3</accession>
<keyword evidence="1" id="KW-0472">Membrane</keyword>
<sequence>MNKTKVLLRFSALYALIGTFLGSHMAGAGSMLFRAIHAHILLVGWLSLFAFAIFYAVFAIPKHSKLAKAHVWTALIGSFGLTFGMWMHYFKPDWASETFSLIFYIVGGTVLIISFGLFAVMTFVYGRYFGDRG</sequence>
<reference evidence="2" key="1">
    <citation type="submission" date="2023-10" db="EMBL/GenBank/DDBJ databases">
        <title>Screening of Alkalihalophilus pseudofirmusBZ-TG-HK211 and Its Alleviation of Salt Stress on Rapeseed Growth.</title>
        <authorList>
            <person name="Zhao B."/>
            <person name="Guo T."/>
        </authorList>
    </citation>
    <scope>NUCLEOTIDE SEQUENCE</scope>
    <source>
        <strain evidence="2">BZ-TG-HK211</strain>
    </source>
</reference>
<keyword evidence="1" id="KW-0812">Transmembrane</keyword>
<comment type="caution">
    <text evidence="2">The sequence shown here is derived from an EMBL/GenBank/DDBJ whole genome shotgun (WGS) entry which is preliminary data.</text>
</comment>
<dbReference type="AlphaFoldDB" id="A0AAJ2NQD3"/>
<feature type="transmembrane region" description="Helical" evidence="1">
    <location>
        <begin position="70"/>
        <end position="89"/>
    </location>
</feature>
<evidence type="ECO:0000313" key="3">
    <source>
        <dbReference type="Proteomes" id="UP001285636"/>
    </source>
</evidence>
<feature type="transmembrane region" description="Helical" evidence="1">
    <location>
        <begin position="101"/>
        <end position="125"/>
    </location>
</feature>
<organism evidence="2 3">
    <name type="scientific">Alkalihalophilus pseudofirmus</name>
    <name type="common">Bacillus pseudofirmus</name>
    <dbReference type="NCBI Taxonomy" id="79885"/>
    <lineage>
        <taxon>Bacteria</taxon>
        <taxon>Bacillati</taxon>
        <taxon>Bacillota</taxon>
        <taxon>Bacilli</taxon>
        <taxon>Bacillales</taxon>
        <taxon>Bacillaceae</taxon>
        <taxon>Alkalihalophilus</taxon>
    </lineage>
</organism>
<dbReference type="EMBL" id="JAWJAY010000004">
    <property type="protein sequence ID" value="MDV2886685.1"/>
    <property type="molecule type" value="Genomic_DNA"/>
</dbReference>
<dbReference type="Proteomes" id="UP001285636">
    <property type="component" value="Unassembled WGS sequence"/>
</dbReference>
<gene>
    <name evidence="2" type="ORF">RYX45_15945</name>
</gene>
<evidence type="ECO:0000313" key="2">
    <source>
        <dbReference type="EMBL" id="MDV2886685.1"/>
    </source>
</evidence>
<feature type="transmembrane region" description="Helical" evidence="1">
    <location>
        <begin position="12"/>
        <end position="33"/>
    </location>
</feature>
<feature type="transmembrane region" description="Helical" evidence="1">
    <location>
        <begin position="39"/>
        <end position="58"/>
    </location>
</feature>
<name>A0AAJ2NQD3_ALKPS</name>